<dbReference type="InterPro" id="IPR011047">
    <property type="entry name" value="Quinoprotein_ADH-like_sf"/>
</dbReference>
<dbReference type="Gene3D" id="1.10.10.60">
    <property type="entry name" value="Homeodomain-like"/>
    <property type="match status" value="1"/>
</dbReference>
<dbReference type="Pfam" id="PF07494">
    <property type="entry name" value="Reg_prop"/>
    <property type="match status" value="3"/>
</dbReference>
<sequence length="1302" mass="146011">MKRPMTTLLMILMSLFTFGSVQQNVRCRNISMEDGLRSNAVRNVVQDEYGFIWFGTDNGLCRYDGYVMQHHRIASLGTDQFVSALHVVKGGLLVGTGRGAFFFDQATERFTPYIPGKLTGQVNSFAEDRDGNVWVATMGQGVFRYNASNGRCKRFAFGRLKGNVTQVFVDSDNQVWALTAWGAPALSRLDKARDEFRAVSLRMGDADCRGHRMLQTADGSLWIGTWENGLLRLTADGRVEQMLTPSLTGTATHIHTLLETAPDCLLIGCDEGVVAFNPLTRAWHKMCVDGSGTKPLEYKFIYSILRDREGGLWFGTFYGGVNYFSPVGERFVSYTDGGKGFRGNVVSRFCDDGRGHVWVGSDDGGLSCFSERDNAFIDYPGHALLSGYNVHGLCTDGDYLWVGTYTDGVLRLNTRTGGLRRYTTADGLDVGSSYALHRDSRGRLWAATMQSVCLYRPATDRFVPVHRTGALVIDIDEDSRGYLWFASQGAGLYRYHSATGGWRQYRSSENRHTLPSDQVNCVHIDVNGRLWAGTMEGLCLYDAASDSFRRIALDAEVGEINGIIEDQGSLWLATTHGIVKYTPGRPLQLFNKFDGLVSEQFLPNACLKASDGRIFFGGVKGFNTFYPYLIKTNDVAPPVFITALEIFNHRQEVGGELLPEALHHIGEVNLSYRDDMFSLSFASLSYCSPEKNQYAYMLEGFDKDWNYVGSQHTATYTNIPSGTYTFRVKATNNDGLWSLQEARLAITVHPPFWWSLPARLLYLLLVFYLIYLYTQFRLRQAEHRHRRELSQLNERKETEVREARLRFFTMIAHEIRTPVTLIIGPLESLRRKAAGRLSDDLEMIDRNARRLLALVNQLLDFNKVQQAGGQARFRLQNIARLMAGVAERFAPAYRQRGIAFRTDYPPEDFVAVVEPEGLTKIISNLLTNAGKYTKDSIRLACTVDADGRHFRIEVEDNGIGIGKADREKIFNPFFQARDNKPGTGIGLSIVKTLVDLHGGEVSVDSEEGRGARFTVVLPVTRDDVPIGQEEALESPYGQESSGREPLALPVREGEDTPTVLIVEDDADMSGFLAANFRPGYRVVTAENGAEGLERLKEHTVSLIVSDWMMPVMDGAEFCRRVRADRNTSHIPLVMLTAKTDDDSKAEGMECGADAYIEKPFSMKYLEACIRNMLDMRRLLMQKFSNTPSEPIAKIAQTAVDDDFLTRMNGLIEDNIDNPELSVGFIAERMNISRSGLFAKLKLLADVTPNEMIQVVRLRHAARLLREGKYRVNEVCYMVGFSSPSYFSKCFSKQFGVKPAEYK</sequence>
<dbReference type="GO" id="GO:0043565">
    <property type="term" value="F:sequence-specific DNA binding"/>
    <property type="evidence" value="ECO:0007669"/>
    <property type="project" value="InterPro"/>
</dbReference>
<dbReference type="InterPro" id="IPR011006">
    <property type="entry name" value="CheY-like_superfamily"/>
</dbReference>
<dbReference type="Proteomes" id="UP000003112">
    <property type="component" value="Unassembled WGS sequence"/>
</dbReference>
<dbReference type="Pfam" id="PF00072">
    <property type="entry name" value="Response_reg"/>
    <property type="match status" value="1"/>
</dbReference>
<dbReference type="InterPro" id="IPR005467">
    <property type="entry name" value="His_kinase_dom"/>
</dbReference>
<dbReference type="Pfam" id="PF12833">
    <property type="entry name" value="HTH_18"/>
    <property type="match status" value="1"/>
</dbReference>
<feature type="chain" id="PRO_5003205123" description="histidine kinase" evidence="10">
    <location>
        <begin position="24"/>
        <end position="1302"/>
    </location>
</feature>
<dbReference type="Gene3D" id="3.40.50.2300">
    <property type="match status" value="1"/>
</dbReference>
<comment type="caution">
    <text evidence="14">The sequence shown here is derived from an EMBL/GenBank/DDBJ whole genome shotgun (WGS) entry which is preliminary data.</text>
</comment>
<dbReference type="Gene3D" id="1.10.287.130">
    <property type="match status" value="1"/>
</dbReference>
<evidence type="ECO:0000313" key="14">
    <source>
        <dbReference type="EMBL" id="EFU30959.1"/>
    </source>
</evidence>
<evidence type="ECO:0000259" key="12">
    <source>
        <dbReference type="PROSITE" id="PS50109"/>
    </source>
</evidence>
<keyword evidence="8" id="KW-0804">Transcription</keyword>
<dbReference type="PRINTS" id="PR00344">
    <property type="entry name" value="BCTRLSENSOR"/>
</dbReference>
<evidence type="ECO:0000256" key="9">
    <source>
        <dbReference type="PROSITE-ProRule" id="PRU00169"/>
    </source>
</evidence>
<dbReference type="InterPro" id="IPR011110">
    <property type="entry name" value="Reg_prop"/>
</dbReference>
<feature type="modified residue" description="4-aspartylphosphate" evidence="9">
    <location>
        <position position="1106"/>
    </location>
</feature>
<dbReference type="SUPFAM" id="SSF63829">
    <property type="entry name" value="Calcium-dependent phosphotriesterase"/>
    <property type="match status" value="1"/>
</dbReference>
<dbReference type="PROSITE" id="PS50109">
    <property type="entry name" value="HIS_KIN"/>
    <property type="match status" value="1"/>
</dbReference>
<feature type="domain" description="Histidine kinase" evidence="12">
    <location>
        <begin position="810"/>
        <end position="1021"/>
    </location>
</feature>
<dbReference type="CDD" id="cd17574">
    <property type="entry name" value="REC_OmpR"/>
    <property type="match status" value="1"/>
</dbReference>
<dbReference type="SUPFAM" id="SSF55874">
    <property type="entry name" value="ATPase domain of HSP90 chaperone/DNA topoisomerase II/histidine kinase"/>
    <property type="match status" value="1"/>
</dbReference>
<evidence type="ECO:0000259" key="13">
    <source>
        <dbReference type="PROSITE" id="PS50110"/>
    </source>
</evidence>
<gene>
    <name evidence="14" type="ORF">HMPREF6485_1018</name>
</gene>
<evidence type="ECO:0000256" key="6">
    <source>
        <dbReference type="ARBA" id="ARBA00023015"/>
    </source>
</evidence>
<dbReference type="STRING" id="873513.HMPREF6485_1018"/>
<dbReference type="GeneID" id="93535871"/>
<dbReference type="GO" id="GO:0000155">
    <property type="term" value="F:phosphorelay sensor kinase activity"/>
    <property type="evidence" value="ECO:0007669"/>
    <property type="project" value="InterPro"/>
</dbReference>
<feature type="domain" description="Response regulatory" evidence="13">
    <location>
        <begin position="1058"/>
        <end position="1173"/>
    </location>
</feature>
<dbReference type="eggNOG" id="COG3292">
    <property type="taxonomic scope" value="Bacteria"/>
</dbReference>
<evidence type="ECO:0000256" key="1">
    <source>
        <dbReference type="ARBA" id="ARBA00000085"/>
    </source>
</evidence>
<dbReference type="InterPro" id="IPR003594">
    <property type="entry name" value="HATPase_dom"/>
</dbReference>
<reference evidence="14 15" key="1">
    <citation type="submission" date="2010-10" db="EMBL/GenBank/DDBJ databases">
        <authorList>
            <person name="Muzny D."/>
            <person name="Qin X."/>
            <person name="Deng J."/>
            <person name="Jiang H."/>
            <person name="Liu Y."/>
            <person name="Qu J."/>
            <person name="Song X.-Z."/>
            <person name="Zhang L."/>
            <person name="Thornton R."/>
            <person name="Coyle M."/>
            <person name="Francisco L."/>
            <person name="Jackson L."/>
            <person name="Javaid M."/>
            <person name="Korchina V."/>
            <person name="Kovar C."/>
            <person name="Mata R."/>
            <person name="Mathew T."/>
            <person name="Ngo R."/>
            <person name="Nguyen L."/>
            <person name="Nguyen N."/>
            <person name="Okwuonu G."/>
            <person name="Ongeri F."/>
            <person name="Pham C."/>
            <person name="Simmons D."/>
            <person name="Wilczek-Boney K."/>
            <person name="Hale W."/>
            <person name="Jakkamsetti A."/>
            <person name="Pham P."/>
            <person name="Ruth R."/>
            <person name="San Lucas F."/>
            <person name="Warren J."/>
            <person name="Zhang J."/>
            <person name="Zhao Z."/>
            <person name="Zhou C."/>
            <person name="Zhu D."/>
            <person name="Lee S."/>
            <person name="Bess C."/>
            <person name="Blankenburg K."/>
            <person name="Forbes L."/>
            <person name="Fu Q."/>
            <person name="Gubbala S."/>
            <person name="Hirani K."/>
            <person name="Jayaseelan J.C."/>
            <person name="Lara F."/>
            <person name="Munidasa M."/>
            <person name="Palculict T."/>
            <person name="Patil S."/>
            <person name="Pu L.-L."/>
            <person name="Saada N."/>
            <person name="Tang L."/>
            <person name="Weissenberger G."/>
            <person name="Zhu Y."/>
            <person name="Hemphill L."/>
            <person name="Shang Y."/>
            <person name="Youmans B."/>
            <person name="Ayvaz T."/>
            <person name="Ross M."/>
            <person name="Santibanez J."/>
            <person name="Aqrawi P."/>
            <person name="Gross S."/>
            <person name="Joshi V."/>
            <person name="Fowler G."/>
            <person name="Nazareth L."/>
            <person name="Reid J."/>
            <person name="Worley K."/>
            <person name="Petrosino J."/>
            <person name="Highlander S."/>
            <person name="Gibbs R."/>
        </authorList>
    </citation>
    <scope>NUCLEOTIDE SEQUENCE [LARGE SCALE GENOMIC DNA]</scope>
    <source>
        <strain evidence="14 15">ATCC 33574</strain>
    </source>
</reference>
<keyword evidence="4" id="KW-0808">Transferase</keyword>
<dbReference type="PROSITE" id="PS00041">
    <property type="entry name" value="HTH_ARAC_FAMILY_1"/>
    <property type="match status" value="1"/>
</dbReference>
<dbReference type="PANTHER" id="PTHR43547:SF2">
    <property type="entry name" value="HYBRID SIGNAL TRANSDUCTION HISTIDINE KINASE C"/>
    <property type="match status" value="1"/>
</dbReference>
<dbReference type="Gene3D" id="2.130.10.10">
    <property type="entry name" value="YVTN repeat-like/Quinoprotein amine dehydrogenase"/>
    <property type="match status" value="2"/>
</dbReference>
<keyword evidence="7" id="KW-0238">DNA-binding</keyword>
<dbReference type="SMART" id="SM00342">
    <property type="entry name" value="HTH_ARAC"/>
    <property type="match status" value="1"/>
</dbReference>
<feature type="domain" description="HTH araC/xylS-type" evidence="11">
    <location>
        <begin position="1205"/>
        <end position="1302"/>
    </location>
</feature>
<proteinExistence type="predicted"/>
<keyword evidence="15" id="KW-1185">Reference proteome</keyword>
<dbReference type="EMBL" id="AEPD01000021">
    <property type="protein sequence ID" value="EFU30959.1"/>
    <property type="molecule type" value="Genomic_DNA"/>
</dbReference>
<organism evidence="14 15">
    <name type="scientific">Segatella buccae ATCC 33574</name>
    <dbReference type="NCBI Taxonomy" id="873513"/>
    <lineage>
        <taxon>Bacteria</taxon>
        <taxon>Pseudomonadati</taxon>
        <taxon>Bacteroidota</taxon>
        <taxon>Bacteroidia</taxon>
        <taxon>Bacteroidales</taxon>
        <taxon>Prevotellaceae</taxon>
        <taxon>Segatella</taxon>
    </lineage>
</organism>
<dbReference type="SMART" id="SM00387">
    <property type="entry name" value="HATPase_c"/>
    <property type="match status" value="1"/>
</dbReference>
<evidence type="ECO:0000313" key="15">
    <source>
        <dbReference type="Proteomes" id="UP000003112"/>
    </source>
</evidence>
<dbReference type="SMART" id="SM00448">
    <property type="entry name" value="REC"/>
    <property type="match status" value="1"/>
</dbReference>
<evidence type="ECO:0000259" key="11">
    <source>
        <dbReference type="PROSITE" id="PS01124"/>
    </source>
</evidence>
<evidence type="ECO:0000256" key="10">
    <source>
        <dbReference type="SAM" id="SignalP"/>
    </source>
</evidence>
<dbReference type="InterPro" id="IPR003661">
    <property type="entry name" value="HisK_dim/P_dom"/>
</dbReference>
<dbReference type="SUPFAM" id="SSF47384">
    <property type="entry name" value="Homodimeric domain of signal transducing histidine kinase"/>
    <property type="match status" value="1"/>
</dbReference>
<dbReference type="PROSITE" id="PS50110">
    <property type="entry name" value="RESPONSE_REGULATORY"/>
    <property type="match status" value="1"/>
</dbReference>
<dbReference type="InterPro" id="IPR011123">
    <property type="entry name" value="Y_Y_Y"/>
</dbReference>
<dbReference type="InterPro" id="IPR001789">
    <property type="entry name" value="Sig_transdc_resp-reg_receiver"/>
</dbReference>
<accession>E6K612</accession>
<dbReference type="InterPro" id="IPR036097">
    <property type="entry name" value="HisK_dim/P_sf"/>
</dbReference>
<dbReference type="InterPro" id="IPR036890">
    <property type="entry name" value="HATPase_C_sf"/>
</dbReference>
<dbReference type="PANTHER" id="PTHR43547">
    <property type="entry name" value="TWO-COMPONENT HISTIDINE KINASE"/>
    <property type="match status" value="1"/>
</dbReference>
<evidence type="ECO:0000256" key="8">
    <source>
        <dbReference type="ARBA" id="ARBA00023163"/>
    </source>
</evidence>
<dbReference type="Pfam" id="PF07495">
    <property type="entry name" value="Y_Y_Y"/>
    <property type="match status" value="1"/>
</dbReference>
<dbReference type="InterPro" id="IPR018060">
    <property type="entry name" value="HTH_AraC"/>
</dbReference>
<name>E6K612_9BACT</name>
<feature type="signal peptide" evidence="10">
    <location>
        <begin position="1"/>
        <end position="23"/>
    </location>
</feature>
<evidence type="ECO:0000256" key="2">
    <source>
        <dbReference type="ARBA" id="ARBA00012438"/>
    </source>
</evidence>
<dbReference type="InterPro" id="IPR004358">
    <property type="entry name" value="Sig_transdc_His_kin-like_C"/>
</dbReference>
<dbReference type="InterPro" id="IPR015943">
    <property type="entry name" value="WD40/YVTN_repeat-like_dom_sf"/>
</dbReference>
<keyword evidence="6" id="KW-0805">Transcription regulation</keyword>
<dbReference type="SUPFAM" id="SSF46689">
    <property type="entry name" value="Homeodomain-like"/>
    <property type="match status" value="1"/>
</dbReference>
<evidence type="ECO:0000256" key="3">
    <source>
        <dbReference type="ARBA" id="ARBA00022553"/>
    </source>
</evidence>
<dbReference type="eggNOG" id="COG2205">
    <property type="taxonomic scope" value="Bacteria"/>
</dbReference>
<evidence type="ECO:0000256" key="4">
    <source>
        <dbReference type="ARBA" id="ARBA00022679"/>
    </source>
</evidence>
<keyword evidence="5 14" id="KW-0418">Kinase</keyword>
<dbReference type="SUPFAM" id="SSF52172">
    <property type="entry name" value="CheY-like"/>
    <property type="match status" value="1"/>
</dbReference>
<dbReference type="SUPFAM" id="SSF50998">
    <property type="entry name" value="Quinoprotein alcohol dehydrogenase-like"/>
    <property type="match status" value="1"/>
</dbReference>
<dbReference type="FunFam" id="3.30.565.10:FF:000006">
    <property type="entry name" value="Sensor histidine kinase WalK"/>
    <property type="match status" value="1"/>
</dbReference>
<dbReference type="EC" id="2.7.13.3" evidence="2"/>
<dbReference type="InterPro" id="IPR018062">
    <property type="entry name" value="HTH_AraC-typ_CS"/>
</dbReference>
<dbReference type="FunFam" id="2.60.40.10:FF:000791">
    <property type="entry name" value="Two-component system sensor histidine kinase/response regulator"/>
    <property type="match status" value="1"/>
</dbReference>
<dbReference type="CDD" id="cd00146">
    <property type="entry name" value="PKD"/>
    <property type="match status" value="1"/>
</dbReference>
<dbReference type="InterPro" id="IPR009057">
    <property type="entry name" value="Homeodomain-like_sf"/>
</dbReference>
<dbReference type="Gene3D" id="3.30.565.10">
    <property type="entry name" value="Histidine kinase-like ATPase, C-terminal domain"/>
    <property type="match status" value="1"/>
</dbReference>
<dbReference type="InterPro" id="IPR013783">
    <property type="entry name" value="Ig-like_fold"/>
</dbReference>
<dbReference type="SMART" id="SM00388">
    <property type="entry name" value="HisKA"/>
    <property type="match status" value="1"/>
</dbReference>
<protein>
    <recommendedName>
        <fullName evidence="2">histidine kinase</fullName>
        <ecNumber evidence="2">2.7.13.3</ecNumber>
    </recommendedName>
</protein>
<dbReference type="RefSeq" id="WP_004344996.1">
    <property type="nucleotide sequence ID" value="NZ_GL586311.1"/>
</dbReference>
<dbReference type="eggNOG" id="COG0745">
    <property type="taxonomic scope" value="Bacteria"/>
</dbReference>
<dbReference type="Gene3D" id="2.60.40.10">
    <property type="entry name" value="Immunoglobulins"/>
    <property type="match status" value="1"/>
</dbReference>
<dbReference type="CDD" id="cd00082">
    <property type="entry name" value="HisKA"/>
    <property type="match status" value="1"/>
</dbReference>
<dbReference type="HOGENOM" id="CLU_000445_28_1_10"/>
<dbReference type="PROSITE" id="PS01124">
    <property type="entry name" value="HTH_ARAC_FAMILY_2"/>
    <property type="match status" value="1"/>
</dbReference>
<dbReference type="Pfam" id="PF02518">
    <property type="entry name" value="HATPase_c"/>
    <property type="match status" value="1"/>
</dbReference>
<keyword evidence="3 9" id="KW-0597">Phosphoprotein</keyword>
<dbReference type="FunFam" id="1.10.287.130:FF:000045">
    <property type="entry name" value="Two-component system sensor histidine kinase/response regulator"/>
    <property type="match status" value="1"/>
</dbReference>
<comment type="catalytic activity">
    <reaction evidence="1">
        <text>ATP + protein L-histidine = ADP + protein N-phospho-L-histidine.</text>
        <dbReference type="EC" id="2.7.13.3"/>
    </reaction>
</comment>
<dbReference type="Pfam" id="PF00512">
    <property type="entry name" value="HisKA"/>
    <property type="match status" value="1"/>
</dbReference>
<keyword evidence="10" id="KW-0732">Signal</keyword>
<evidence type="ECO:0000256" key="7">
    <source>
        <dbReference type="ARBA" id="ARBA00023125"/>
    </source>
</evidence>
<dbReference type="GO" id="GO:0003700">
    <property type="term" value="F:DNA-binding transcription factor activity"/>
    <property type="evidence" value="ECO:0007669"/>
    <property type="project" value="InterPro"/>
</dbReference>
<evidence type="ECO:0000256" key="5">
    <source>
        <dbReference type="ARBA" id="ARBA00022777"/>
    </source>
</evidence>